<evidence type="ECO:0000313" key="2">
    <source>
        <dbReference type="EMBL" id="KAH3814080.1"/>
    </source>
</evidence>
<feature type="region of interest" description="Disordered" evidence="1">
    <location>
        <begin position="50"/>
        <end position="69"/>
    </location>
</feature>
<sequence length="109" mass="12380">MQQISSTISALDGEENTSQLYAKTSGFPGIMSRRLKSATSSWYTMKVHGQDGNWQGSRRSSKATTDEYEPQTFGLTGELRIAQLPNYIHWRSETKQCHKLTDKCCSERQ</sequence>
<gene>
    <name evidence="2" type="ORF">DPMN_142562</name>
</gene>
<dbReference type="EMBL" id="JAIWYP010000006">
    <property type="protein sequence ID" value="KAH3814080.1"/>
    <property type="molecule type" value="Genomic_DNA"/>
</dbReference>
<evidence type="ECO:0000313" key="3">
    <source>
        <dbReference type="Proteomes" id="UP000828390"/>
    </source>
</evidence>
<proteinExistence type="predicted"/>
<dbReference type="Proteomes" id="UP000828390">
    <property type="component" value="Unassembled WGS sequence"/>
</dbReference>
<keyword evidence="3" id="KW-1185">Reference proteome</keyword>
<protein>
    <submittedName>
        <fullName evidence="2">Uncharacterized protein</fullName>
    </submittedName>
</protein>
<organism evidence="2 3">
    <name type="scientific">Dreissena polymorpha</name>
    <name type="common">Zebra mussel</name>
    <name type="synonym">Mytilus polymorpha</name>
    <dbReference type="NCBI Taxonomy" id="45954"/>
    <lineage>
        <taxon>Eukaryota</taxon>
        <taxon>Metazoa</taxon>
        <taxon>Spiralia</taxon>
        <taxon>Lophotrochozoa</taxon>
        <taxon>Mollusca</taxon>
        <taxon>Bivalvia</taxon>
        <taxon>Autobranchia</taxon>
        <taxon>Heteroconchia</taxon>
        <taxon>Euheterodonta</taxon>
        <taxon>Imparidentia</taxon>
        <taxon>Neoheterodontei</taxon>
        <taxon>Myida</taxon>
        <taxon>Dreissenoidea</taxon>
        <taxon>Dreissenidae</taxon>
        <taxon>Dreissena</taxon>
    </lineage>
</organism>
<accession>A0A9D4GFK6</accession>
<name>A0A9D4GFK6_DREPO</name>
<dbReference type="AlphaFoldDB" id="A0A9D4GFK6"/>
<reference evidence="2" key="2">
    <citation type="submission" date="2020-11" db="EMBL/GenBank/DDBJ databases">
        <authorList>
            <person name="McCartney M.A."/>
            <person name="Auch B."/>
            <person name="Kono T."/>
            <person name="Mallez S."/>
            <person name="Becker A."/>
            <person name="Gohl D.M."/>
            <person name="Silverstein K.A.T."/>
            <person name="Koren S."/>
            <person name="Bechman K.B."/>
            <person name="Herman A."/>
            <person name="Abrahante J.E."/>
            <person name="Garbe J."/>
        </authorList>
    </citation>
    <scope>NUCLEOTIDE SEQUENCE</scope>
    <source>
        <strain evidence="2">Duluth1</strain>
        <tissue evidence="2">Whole animal</tissue>
    </source>
</reference>
<reference evidence="2" key="1">
    <citation type="journal article" date="2019" name="bioRxiv">
        <title>The Genome of the Zebra Mussel, Dreissena polymorpha: A Resource for Invasive Species Research.</title>
        <authorList>
            <person name="McCartney M.A."/>
            <person name="Auch B."/>
            <person name="Kono T."/>
            <person name="Mallez S."/>
            <person name="Zhang Y."/>
            <person name="Obille A."/>
            <person name="Becker A."/>
            <person name="Abrahante J.E."/>
            <person name="Garbe J."/>
            <person name="Badalamenti J.P."/>
            <person name="Herman A."/>
            <person name="Mangelson H."/>
            <person name="Liachko I."/>
            <person name="Sullivan S."/>
            <person name="Sone E.D."/>
            <person name="Koren S."/>
            <person name="Silverstein K.A.T."/>
            <person name="Beckman K.B."/>
            <person name="Gohl D.M."/>
        </authorList>
    </citation>
    <scope>NUCLEOTIDE SEQUENCE</scope>
    <source>
        <strain evidence="2">Duluth1</strain>
        <tissue evidence="2">Whole animal</tissue>
    </source>
</reference>
<evidence type="ECO:0000256" key="1">
    <source>
        <dbReference type="SAM" id="MobiDB-lite"/>
    </source>
</evidence>
<comment type="caution">
    <text evidence="2">The sequence shown here is derived from an EMBL/GenBank/DDBJ whole genome shotgun (WGS) entry which is preliminary data.</text>
</comment>